<sequence length="543" mass="60417">MAEVTSGIDSKRRNMPRGGGGKYKWSLQPHHAIQWQKDWLDLAAKLFNTDADDVLLTQDEKNEVLGLLARRITDSNISYYSRAVRACKIVGSVSRICSGKGTCSEVNLFTALLRYSLQPPSAWLGVRDIHQGLAALQFLERCSNGKDTYTAEKMREVKNMEPVVAAEPQHRDDNLGLVLPPLRGESTFGSPAPTSTATESSMMRVRPWTRAMTTFFSPPKSAADSNAALEPVEQSETTPSKQAPKPRKMKTPQKGKKRPAAKSASAKSKGKKTAQVSDEVGSPTSGTLRTQQKRRTACAGKSITDAHLASMFKATEVLGKVSQYEEECVREIALSTFVADLQKAGWDDLEKSVKQLIKDTGHESRAFLAGVVVKRMSQALEPLPNSSTALPAMADRFKCPALPRYFRCFDAYIRQGSWCAHAALLFNIDTEDILMTEAEKHQSLAWLSEKLTMAERMRGPSRNKVVRAVQEMIDGTNTNVDHAMIYTALLRYRSDPPLMWSKRPIIASHLQPLRFLFKCMARKETYTAARMRAEMSNVDRPVT</sequence>
<dbReference type="AlphaFoldDB" id="A0A5Q4BRY5"/>
<reference evidence="2 3" key="1">
    <citation type="journal article" date="2019" name="Sci. Rep.">
        <title>Colletotrichum shisoi sp. nov., an anthracnose pathogen of Perilla frutescens in Japan: molecular phylogenetic, morphological and genomic evidence.</title>
        <authorList>
            <person name="Gan P."/>
            <person name="Tsushima A."/>
            <person name="Hiroyama R."/>
            <person name="Narusaka M."/>
            <person name="Takano Y."/>
            <person name="Narusaka Y."/>
            <person name="Kawaradani M."/>
            <person name="Damm U."/>
            <person name="Shirasu K."/>
        </authorList>
    </citation>
    <scope>NUCLEOTIDE SEQUENCE [LARGE SCALE GENOMIC DNA]</scope>
    <source>
        <strain evidence="2 3">PG-2018a</strain>
    </source>
</reference>
<dbReference type="OrthoDB" id="4844974at2759"/>
<proteinExistence type="predicted"/>
<comment type="caution">
    <text evidence="2">The sequence shown here is derived from an EMBL/GenBank/DDBJ whole genome shotgun (WGS) entry which is preliminary data.</text>
</comment>
<name>A0A5Q4BRY5_9PEZI</name>
<evidence type="ECO:0000256" key="1">
    <source>
        <dbReference type="SAM" id="MobiDB-lite"/>
    </source>
</evidence>
<gene>
    <name evidence="2" type="ORF">CSHISOI_05702</name>
</gene>
<dbReference type="EMBL" id="PUHP01000468">
    <property type="protein sequence ID" value="TQN69802.1"/>
    <property type="molecule type" value="Genomic_DNA"/>
</dbReference>
<organism evidence="2 3">
    <name type="scientific">Colletotrichum shisoi</name>
    <dbReference type="NCBI Taxonomy" id="2078593"/>
    <lineage>
        <taxon>Eukaryota</taxon>
        <taxon>Fungi</taxon>
        <taxon>Dikarya</taxon>
        <taxon>Ascomycota</taxon>
        <taxon>Pezizomycotina</taxon>
        <taxon>Sordariomycetes</taxon>
        <taxon>Hypocreomycetidae</taxon>
        <taxon>Glomerellales</taxon>
        <taxon>Glomerellaceae</taxon>
        <taxon>Colletotrichum</taxon>
        <taxon>Colletotrichum destructivum species complex</taxon>
    </lineage>
</organism>
<feature type="compositionally biased region" description="Low complexity" evidence="1">
    <location>
        <begin position="190"/>
        <end position="201"/>
    </location>
</feature>
<keyword evidence="3" id="KW-1185">Reference proteome</keyword>
<protein>
    <submittedName>
        <fullName evidence="2">Uncharacterized protein</fullName>
    </submittedName>
</protein>
<accession>A0A5Q4BRY5</accession>
<dbReference type="Proteomes" id="UP000326340">
    <property type="component" value="Unassembled WGS sequence"/>
</dbReference>
<evidence type="ECO:0000313" key="3">
    <source>
        <dbReference type="Proteomes" id="UP000326340"/>
    </source>
</evidence>
<evidence type="ECO:0000313" key="2">
    <source>
        <dbReference type="EMBL" id="TQN69802.1"/>
    </source>
</evidence>
<feature type="compositionally biased region" description="Basic residues" evidence="1">
    <location>
        <begin position="244"/>
        <end position="260"/>
    </location>
</feature>
<feature type="region of interest" description="Disordered" evidence="1">
    <location>
        <begin position="182"/>
        <end position="201"/>
    </location>
</feature>
<feature type="region of interest" description="Disordered" evidence="1">
    <location>
        <begin position="215"/>
        <end position="298"/>
    </location>
</feature>
<feature type="non-terminal residue" evidence="2">
    <location>
        <position position="543"/>
    </location>
</feature>
<feature type="region of interest" description="Disordered" evidence="1">
    <location>
        <begin position="1"/>
        <end position="23"/>
    </location>
</feature>